<keyword evidence="3 4" id="KW-0597">Phosphoprotein</keyword>
<dbReference type="SMART" id="SM00388">
    <property type="entry name" value="HisKA"/>
    <property type="match status" value="1"/>
</dbReference>
<dbReference type="GO" id="GO:0000155">
    <property type="term" value="F:phosphorelay sensor kinase activity"/>
    <property type="evidence" value="ECO:0007669"/>
    <property type="project" value="InterPro"/>
</dbReference>
<dbReference type="CDD" id="cd00156">
    <property type="entry name" value="REC"/>
    <property type="match status" value="1"/>
</dbReference>
<dbReference type="InterPro" id="IPR003594">
    <property type="entry name" value="HATPase_dom"/>
</dbReference>
<keyword evidence="8" id="KW-0418">Kinase</keyword>
<comment type="caution">
    <text evidence="8">The sequence shown here is derived from an EMBL/GenBank/DDBJ whole genome shotgun (WGS) entry which is preliminary data.</text>
</comment>
<dbReference type="InterPro" id="IPR036097">
    <property type="entry name" value="HisK_dim/P_sf"/>
</dbReference>
<sequence>MTLMRFRALLQAVRERWEQDQRWYALAIAGGIALLFVALMAPILVRVELLSLDWRFRVREWMGQSPAWSSDLVLVAIDEASAKDLRVKIPTPRDYLAQLVDRLAAYRPRVIGIDILLDRPTEPYADRQLARALQRAGTVVLPFQATGEAPPLLPMYQRVAAATGFAEVRPDPDAVTRRFSLFRWVNGRWTPSFVAALYRAATKQPASALGLNDPVLINYRGNASFPSPFPARNFFTDPPPPREFFEGKIVLIGVTHADTRDSYFLTPLSFGLGEGRRRFTTGVHIVAHALNTLLTRQLLHEPPTWFVGFLTVLLAAGTFVGLTRCHPGWGACVAIGELAGVMVLVTAAFIWGAWVLPLTPFVIAVVASYLGAFLHHFLWTRKVLKTAEERMVQVEKMHALAELAGGIAHDVRNALAPALVTTDFLLEEVTDPEWQMHLRTVRRGIDDAITIVNRLRLFGKPASEQQVLLPININELVMDTVAFTHAKWYHEPRRRGVEVKVQTHLSPHLPPVLGNPVELRQVLVNLIFNAVEAMPQGGTLTIRTFAENRQVGIAVQDTGIGMSPTVKKRLFEPFFTTKGERGTGLGLSICYGIVLRHRGAIDVESEEGKGTTFIVRLPAASPVESTTEQVVAQLPPLRILLIDDDETGSAALAEVLRRAGHKVDIALSGRDALQRYHPHGYEVVIVDWLMPGMNGLEVARAIRELSPHQPVILSTAWEAQLSAVPSGLVDAVIAKPWTNESLLAALKQALAAQRAV</sequence>
<keyword evidence="5" id="KW-1133">Transmembrane helix</keyword>
<dbReference type="SMART" id="SM00387">
    <property type="entry name" value="HATPase_c"/>
    <property type="match status" value="1"/>
</dbReference>
<feature type="transmembrane region" description="Helical" evidence="5">
    <location>
        <begin position="329"/>
        <end position="354"/>
    </location>
</feature>
<dbReference type="InterPro" id="IPR036890">
    <property type="entry name" value="HATPase_C_sf"/>
</dbReference>
<keyword evidence="8" id="KW-0808">Transferase</keyword>
<evidence type="ECO:0000256" key="1">
    <source>
        <dbReference type="ARBA" id="ARBA00000085"/>
    </source>
</evidence>
<dbReference type="PRINTS" id="PR00344">
    <property type="entry name" value="BCTRLSENSOR"/>
</dbReference>
<evidence type="ECO:0000313" key="8">
    <source>
        <dbReference type="EMBL" id="GBD00230.1"/>
    </source>
</evidence>
<name>A0A2H5XGB8_9BACT</name>
<feature type="domain" description="Response regulatory" evidence="7">
    <location>
        <begin position="638"/>
        <end position="750"/>
    </location>
</feature>
<evidence type="ECO:0000259" key="7">
    <source>
        <dbReference type="PROSITE" id="PS50110"/>
    </source>
</evidence>
<dbReference type="InterPro" id="IPR003661">
    <property type="entry name" value="HisK_dim/P_dom"/>
</dbReference>
<dbReference type="SUPFAM" id="SSF47384">
    <property type="entry name" value="Homodimeric domain of signal transducing histidine kinase"/>
    <property type="match status" value="1"/>
</dbReference>
<dbReference type="Gene3D" id="1.10.287.130">
    <property type="match status" value="1"/>
</dbReference>
<feature type="transmembrane region" description="Helical" evidence="5">
    <location>
        <begin position="305"/>
        <end position="322"/>
    </location>
</feature>
<evidence type="ECO:0000256" key="5">
    <source>
        <dbReference type="SAM" id="Phobius"/>
    </source>
</evidence>
<dbReference type="PANTHER" id="PTHR43065:SF42">
    <property type="entry name" value="TWO-COMPONENT SENSOR PPRA"/>
    <property type="match status" value="1"/>
</dbReference>
<feature type="domain" description="Histidine kinase" evidence="6">
    <location>
        <begin position="406"/>
        <end position="621"/>
    </location>
</feature>
<dbReference type="SUPFAM" id="SSF52172">
    <property type="entry name" value="CheY-like"/>
    <property type="match status" value="1"/>
</dbReference>
<dbReference type="PANTHER" id="PTHR43065">
    <property type="entry name" value="SENSOR HISTIDINE KINASE"/>
    <property type="match status" value="1"/>
</dbReference>
<feature type="modified residue" description="4-aspartylphosphate" evidence="4">
    <location>
        <position position="687"/>
    </location>
</feature>
<reference evidence="9" key="1">
    <citation type="submission" date="2017-09" db="EMBL/GenBank/DDBJ databases">
        <title>Metaegenomics of thermophilic ammonia-oxidizing enrichment culture.</title>
        <authorList>
            <person name="Kato S."/>
            <person name="Suzuki K."/>
        </authorList>
    </citation>
    <scope>NUCLEOTIDE SEQUENCE [LARGE SCALE GENOMIC DNA]</scope>
</reference>
<gene>
    <name evidence="8" type="primary">cckA_5</name>
    <name evidence="8" type="ORF">HRbin17_02768</name>
</gene>
<dbReference type="SUPFAM" id="SSF55874">
    <property type="entry name" value="ATPase domain of HSP90 chaperone/DNA topoisomerase II/histidine kinase"/>
    <property type="match status" value="1"/>
</dbReference>
<dbReference type="AlphaFoldDB" id="A0A2H5XGB8"/>
<evidence type="ECO:0000313" key="9">
    <source>
        <dbReference type="Proteomes" id="UP000236173"/>
    </source>
</evidence>
<dbReference type="Gene3D" id="3.30.565.10">
    <property type="entry name" value="Histidine kinase-like ATPase, C-terminal domain"/>
    <property type="match status" value="1"/>
</dbReference>
<dbReference type="Pfam" id="PF00512">
    <property type="entry name" value="HisKA"/>
    <property type="match status" value="1"/>
</dbReference>
<dbReference type="Pfam" id="PF00072">
    <property type="entry name" value="Response_reg"/>
    <property type="match status" value="1"/>
</dbReference>
<dbReference type="Proteomes" id="UP000236173">
    <property type="component" value="Unassembled WGS sequence"/>
</dbReference>
<dbReference type="PROSITE" id="PS50109">
    <property type="entry name" value="HIS_KIN"/>
    <property type="match status" value="1"/>
</dbReference>
<accession>A0A2H5XGB8</accession>
<dbReference type="InterPro" id="IPR001789">
    <property type="entry name" value="Sig_transdc_resp-reg_receiver"/>
</dbReference>
<proteinExistence type="predicted"/>
<evidence type="ECO:0000259" key="6">
    <source>
        <dbReference type="PROSITE" id="PS50109"/>
    </source>
</evidence>
<protein>
    <recommendedName>
        <fullName evidence="2">histidine kinase</fullName>
        <ecNumber evidence="2">2.7.13.3</ecNumber>
    </recommendedName>
</protein>
<feature type="transmembrane region" description="Helical" evidence="5">
    <location>
        <begin position="360"/>
        <end position="380"/>
    </location>
</feature>
<dbReference type="InterPro" id="IPR011006">
    <property type="entry name" value="CheY-like_superfamily"/>
</dbReference>
<keyword evidence="5" id="KW-0812">Transmembrane</keyword>
<dbReference type="SMART" id="SM01080">
    <property type="entry name" value="CHASE2"/>
    <property type="match status" value="1"/>
</dbReference>
<dbReference type="InterPro" id="IPR007890">
    <property type="entry name" value="CHASE2"/>
</dbReference>
<comment type="catalytic activity">
    <reaction evidence="1">
        <text>ATP + protein L-histidine = ADP + protein N-phospho-L-histidine.</text>
        <dbReference type="EC" id="2.7.13.3"/>
    </reaction>
</comment>
<evidence type="ECO:0000256" key="3">
    <source>
        <dbReference type="ARBA" id="ARBA00022553"/>
    </source>
</evidence>
<dbReference type="Gene3D" id="3.40.50.2300">
    <property type="match status" value="1"/>
</dbReference>
<organism evidence="8 9">
    <name type="scientific">Candidatus Fervidibacter japonicus</name>
    <dbReference type="NCBI Taxonomy" id="2035412"/>
    <lineage>
        <taxon>Bacteria</taxon>
        <taxon>Candidatus Fervidibacterota</taxon>
        <taxon>Candidatus Fervidibacter</taxon>
    </lineage>
</organism>
<dbReference type="Pfam" id="PF02518">
    <property type="entry name" value="HATPase_c"/>
    <property type="match status" value="1"/>
</dbReference>
<dbReference type="InterPro" id="IPR005467">
    <property type="entry name" value="His_kinase_dom"/>
</dbReference>
<evidence type="ECO:0000256" key="2">
    <source>
        <dbReference type="ARBA" id="ARBA00012438"/>
    </source>
</evidence>
<dbReference type="EC" id="2.7.13.3" evidence="2"/>
<dbReference type="PROSITE" id="PS50110">
    <property type="entry name" value="RESPONSE_REGULATORY"/>
    <property type="match status" value="1"/>
</dbReference>
<dbReference type="Pfam" id="PF05226">
    <property type="entry name" value="CHASE2"/>
    <property type="match status" value="1"/>
</dbReference>
<dbReference type="InterPro" id="IPR004358">
    <property type="entry name" value="Sig_transdc_His_kin-like_C"/>
</dbReference>
<evidence type="ECO:0000256" key="4">
    <source>
        <dbReference type="PROSITE-ProRule" id="PRU00169"/>
    </source>
</evidence>
<keyword evidence="5" id="KW-0472">Membrane</keyword>
<feature type="transmembrane region" description="Helical" evidence="5">
    <location>
        <begin position="23"/>
        <end position="45"/>
    </location>
</feature>
<dbReference type="EMBL" id="BEHT01000062">
    <property type="protein sequence ID" value="GBD00230.1"/>
    <property type="molecule type" value="Genomic_DNA"/>
</dbReference>
<dbReference type="SMART" id="SM00448">
    <property type="entry name" value="REC"/>
    <property type="match status" value="1"/>
</dbReference>